<evidence type="ECO:0000313" key="2">
    <source>
        <dbReference type="EMBL" id="GAA0748394.1"/>
    </source>
</evidence>
<dbReference type="EMBL" id="BAAACG010000019">
    <property type="protein sequence ID" value="GAA0748394.1"/>
    <property type="molecule type" value="Genomic_DNA"/>
</dbReference>
<comment type="caution">
    <text evidence="2">The sequence shown here is derived from an EMBL/GenBank/DDBJ whole genome shotgun (WGS) entry which is preliminary data.</text>
</comment>
<keyword evidence="1" id="KW-1133">Transmembrane helix</keyword>
<gene>
    <name evidence="2" type="ORF">GCM10008906_38690</name>
</gene>
<reference evidence="3" key="1">
    <citation type="journal article" date="2019" name="Int. J. Syst. Evol. Microbiol.">
        <title>The Global Catalogue of Microorganisms (GCM) 10K type strain sequencing project: providing services to taxonomists for standard genome sequencing and annotation.</title>
        <authorList>
            <consortium name="The Broad Institute Genomics Platform"/>
            <consortium name="The Broad Institute Genome Sequencing Center for Infectious Disease"/>
            <person name="Wu L."/>
            <person name="Ma J."/>
        </authorList>
    </citation>
    <scope>NUCLEOTIDE SEQUENCE [LARGE SCALE GENOMIC DNA]</scope>
    <source>
        <strain evidence="3">JCM 1407</strain>
    </source>
</reference>
<keyword evidence="3" id="KW-1185">Reference proteome</keyword>
<dbReference type="Proteomes" id="UP001501510">
    <property type="component" value="Unassembled WGS sequence"/>
</dbReference>
<dbReference type="RefSeq" id="WP_343764512.1">
    <property type="nucleotide sequence ID" value="NZ_BAAACG010000019.1"/>
</dbReference>
<sequence>MKIKVLFLKKKHIIYFLLFIAVLVTFTIIKKHKTVSSFNIINTKRVLKKDLTGDGQKDSVDISISNHKYNINIKSKNNNHELLDNKSDKFIGDSNKFWPLNLNFIDISRDKVPEIFIQCSKYKLPAQYVYFWENNKFTKLYSSNNNILGIIDYNNNKTPKVISGNLKNNKIFYDSFIFIENKLKRFDYNFQESFMGSNTILNLIDYIHGLPTTEENRPKDIFDKSMKENSFESIGTLCSKNNIYTFEDGSFKDIKTDNNGNITEVQWDLNFKGISKADNNSDDIGNYNLSVFLKLDNNSDETYKFKIYSIKLN</sequence>
<name>A0ABP3V921_9CLOT</name>
<dbReference type="InterPro" id="IPR028994">
    <property type="entry name" value="Integrin_alpha_N"/>
</dbReference>
<dbReference type="SUPFAM" id="SSF69318">
    <property type="entry name" value="Integrin alpha N-terminal domain"/>
    <property type="match status" value="1"/>
</dbReference>
<keyword evidence="1" id="KW-0812">Transmembrane</keyword>
<evidence type="ECO:0000256" key="1">
    <source>
        <dbReference type="SAM" id="Phobius"/>
    </source>
</evidence>
<proteinExistence type="predicted"/>
<organism evidence="2 3">
    <name type="scientific">Clostridium oceanicum</name>
    <dbReference type="NCBI Taxonomy" id="1543"/>
    <lineage>
        <taxon>Bacteria</taxon>
        <taxon>Bacillati</taxon>
        <taxon>Bacillota</taxon>
        <taxon>Clostridia</taxon>
        <taxon>Eubacteriales</taxon>
        <taxon>Clostridiaceae</taxon>
        <taxon>Clostridium</taxon>
    </lineage>
</organism>
<evidence type="ECO:0000313" key="3">
    <source>
        <dbReference type="Proteomes" id="UP001501510"/>
    </source>
</evidence>
<keyword evidence="1" id="KW-0472">Membrane</keyword>
<protein>
    <submittedName>
        <fullName evidence="2">Uncharacterized protein</fullName>
    </submittedName>
</protein>
<feature type="transmembrane region" description="Helical" evidence="1">
    <location>
        <begin position="12"/>
        <end position="29"/>
    </location>
</feature>
<accession>A0ABP3V921</accession>